<feature type="region of interest" description="Disordered" evidence="1">
    <location>
        <begin position="1"/>
        <end position="44"/>
    </location>
</feature>
<feature type="compositionally biased region" description="Acidic residues" evidence="1">
    <location>
        <begin position="94"/>
        <end position="107"/>
    </location>
</feature>
<evidence type="ECO:0000256" key="2">
    <source>
        <dbReference type="SAM" id="Phobius"/>
    </source>
</evidence>
<feature type="compositionally biased region" description="Basic and acidic residues" evidence="1">
    <location>
        <begin position="1"/>
        <end position="40"/>
    </location>
</feature>
<evidence type="ECO:0000313" key="5">
    <source>
        <dbReference type="Proteomes" id="UP001389717"/>
    </source>
</evidence>
<protein>
    <submittedName>
        <fullName evidence="4">LysM peptidoglycan-binding domain-containing protein</fullName>
    </submittedName>
</protein>
<keyword evidence="2" id="KW-0472">Membrane</keyword>
<keyword evidence="5" id="KW-1185">Reference proteome</keyword>
<dbReference type="SMART" id="SM00257">
    <property type="entry name" value="LysM"/>
    <property type="match status" value="1"/>
</dbReference>
<comment type="caution">
    <text evidence="4">The sequence shown here is derived from an EMBL/GenBank/DDBJ whole genome shotgun (WGS) entry which is preliminary data.</text>
</comment>
<keyword evidence="2" id="KW-0812">Transmembrane</keyword>
<feature type="compositionally biased region" description="Acidic residues" evidence="1">
    <location>
        <begin position="116"/>
        <end position="126"/>
    </location>
</feature>
<dbReference type="Pfam" id="PF01476">
    <property type="entry name" value="LysM"/>
    <property type="match status" value="1"/>
</dbReference>
<feature type="compositionally biased region" description="Acidic residues" evidence="1">
    <location>
        <begin position="159"/>
        <end position="169"/>
    </location>
</feature>
<keyword evidence="2" id="KW-1133">Transmembrane helix</keyword>
<feature type="region of interest" description="Disordered" evidence="1">
    <location>
        <begin position="94"/>
        <end position="182"/>
    </location>
</feature>
<feature type="domain" description="LysM" evidence="3">
    <location>
        <begin position="181"/>
        <end position="227"/>
    </location>
</feature>
<dbReference type="RefSeq" id="WP_341985706.1">
    <property type="nucleotide sequence ID" value="NZ_JBBYAF010000045.1"/>
</dbReference>
<feature type="compositionally biased region" description="Basic and acidic residues" evidence="1">
    <location>
        <begin position="134"/>
        <end position="158"/>
    </location>
</feature>
<dbReference type="InterPro" id="IPR036779">
    <property type="entry name" value="LysM_dom_sf"/>
</dbReference>
<evidence type="ECO:0000259" key="3">
    <source>
        <dbReference type="PROSITE" id="PS51782"/>
    </source>
</evidence>
<organism evidence="4 5">
    <name type="scientific">Rossellomorea oryzaecorticis</name>
    <dbReference type="NCBI Taxonomy" id="1396505"/>
    <lineage>
        <taxon>Bacteria</taxon>
        <taxon>Bacillati</taxon>
        <taxon>Bacillota</taxon>
        <taxon>Bacilli</taxon>
        <taxon>Bacillales</taxon>
        <taxon>Bacillaceae</taxon>
        <taxon>Rossellomorea</taxon>
    </lineage>
</organism>
<reference evidence="4 5" key="1">
    <citation type="submission" date="2024-04" db="EMBL/GenBank/DDBJ databases">
        <title>Bacillus oryzaecorticis sp. nov., a moderately halophilic bacterium isolated from rice husks.</title>
        <authorList>
            <person name="Zhu H.-S."/>
        </authorList>
    </citation>
    <scope>NUCLEOTIDE SEQUENCE [LARGE SCALE GENOMIC DNA]</scope>
    <source>
        <strain evidence="4 5">ZC255</strain>
    </source>
</reference>
<accession>A0ABU9KDK1</accession>
<gene>
    <name evidence="4" type="ORF">AAEO50_18035</name>
</gene>
<dbReference type="EMBL" id="JBBYAF010000045">
    <property type="protein sequence ID" value="MEL3974189.1"/>
    <property type="molecule type" value="Genomic_DNA"/>
</dbReference>
<dbReference type="CDD" id="cd00118">
    <property type="entry name" value="LysM"/>
    <property type="match status" value="1"/>
</dbReference>
<evidence type="ECO:0000256" key="1">
    <source>
        <dbReference type="SAM" id="MobiDB-lite"/>
    </source>
</evidence>
<dbReference type="SUPFAM" id="SSF54106">
    <property type="entry name" value="LysM domain"/>
    <property type="match status" value="1"/>
</dbReference>
<evidence type="ECO:0000313" key="4">
    <source>
        <dbReference type="EMBL" id="MEL3974189.1"/>
    </source>
</evidence>
<proteinExistence type="predicted"/>
<dbReference type="Gene3D" id="3.10.350.10">
    <property type="entry name" value="LysM domain"/>
    <property type="match status" value="1"/>
</dbReference>
<dbReference type="Proteomes" id="UP001389717">
    <property type="component" value="Unassembled WGS sequence"/>
</dbReference>
<sequence>MNKDPFRNQADKLKQKIERVQEEPRPKKREPLPPRSELHREKKKKNKVKLKYPLISLLLLFFILMPLTVFSIYSYFDSRNGPLVVLSEENNEVEEVQYDRNDEEEDSGVVSKENPEAELPDEDETTVPENSQKSVKDAEGTKDEKKLPAAKAAEVKEPEQEEPAAEEVDSVPTQETNPQIVYHTVQPQETIFRIAMKYYHSQDGIEKIKQANNLPSNEIQSGQVLKIPMSE</sequence>
<feature type="compositionally biased region" description="Polar residues" evidence="1">
    <location>
        <begin position="171"/>
        <end position="182"/>
    </location>
</feature>
<feature type="transmembrane region" description="Helical" evidence="2">
    <location>
        <begin position="52"/>
        <end position="76"/>
    </location>
</feature>
<dbReference type="InterPro" id="IPR018392">
    <property type="entry name" value="LysM"/>
</dbReference>
<name>A0ABU9KDK1_9BACI</name>
<dbReference type="PROSITE" id="PS51782">
    <property type="entry name" value="LYSM"/>
    <property type="match status" value="1"/>
</dbReference>